<organism evidence="1 2">
    <name type="scientific">Spirosoma flavum</name>
    <dbReference type="NCBI Taxonomy" id="2048557"/>
    <lineage>
        <taxon>Bacteria</taxon>
        <taxon>Pseudomonadati</taxon>
        <taxon>Bacteroidota</taxon>
        <taxon>Cytophagia</taxon>
        <taxon>Cytophagales</taxon>
        <taxon>Cytophagaceae</taxon>
        <taxon>Spirosoma</taxon>
    </lineage>
</organism>
<accession>A0ABW6AKC4</accession>
<dbReference type="Proteomes" id="UP001597512">
    <property type="component" value="Unassembled WGS sequence"/>
</dbReference>
<dbReference type="RefSeq" id="WP_381503971.1">
    <property type="nucleotide sequence ID" value="NZ_JBHUOM010000019.1"/>
</dbReference>
<keyword evidence="2" id="KW-1185">Reference proteome</keyword>
<name>A0ABW6AKC4_9BACT</name>
<protein>
    <submittedName>
        <fullName evidence="1">DUF4292 domain-containing protein</fullName>
    </submittedName>
</protein>
<evidence type="ECO:0000313" key="1">
    <source>
        <dbReference type="EMBL" id="MFD2935771.1"/>
    </source>
</evidence>
<comment type="caution">
    <text evidence="1">The sequence shown here is derived from an EMBL/GenBank/DDBJ whole genome shotgun (WGS) entry which is preliminary data.</text>
</comment>
<gene>
    <name evidence="1" type="ORF">ACFS25_18465</name>
</gene>
<dbReference type="EMBL" id="JBHUOM010000019">
    <property type="protein sequence ID" value="MFD2935771.1"/>
    <property type="molecule type" value="Genomic_DNA"/>
</dbReference>
<sequence length="296" mass="33748">MNRYLLFAFLVGILLNSESCRRHHMSHGTSSTPALPVSIDSTIAASPNSKLPIDSVAINQTATHPDPSRPGIEEARANVAEIDFRYLTAKSKISFKSHQQDIDNANVSIRVRKDSLIWVSISKLGIEAVRGLITRDSITIIDKIHREYSVYDFPALSKQFNFDMNFDLLQALIVGNLPLPKRPAQKIKNERDYLLLRQSEGKVLVENYIGEQDRKLKKLMVTEQPTKNTLRLDYDNFTSLSNFLFPYTSLVTVDYKSQTDGQFYQTLLRIKHNKVELVDKNPGFPFTIPSTYTRRP</sequence>
<proteinExistence type="predicted"/>
<reference evidence="2" key="1">
    <citation type="journal article" date="2019" name="Int. J. Syst. Evol. Microbiol.">
        <title>The Global Catalogue of Microorganisms (GCM) 10K type strain sequencing project: providing services to taxonomists for standard genome sequencing and annotation.</title>
        <authorList>
            <consortium name="The Broad Institute Genomics Platform"/>
            <consortium name="The Broad Institute Genome Sequencing Center for Infectious Disease"/>
            <person name="Wu L."/>
            <person name="Ma J."/>
        </authorList>
    </citation>
    <scope>NUCLEOTIDE SEQUENCE [LARGE SCALE GENOMIC DNA]</scope>
    <source>
        <strain evidence="2">KCTC 52490</strain>
    </source>
</reference>
<evidence type="ECO:0000313" key="2">
    <source>
        <dbReference type="Proteomes" id="UP001597512"/>
    </source>
</evidence>
<dbReference type="InterPro" id="IPR025634">
    <property type="entry name" value="DUF4292"/>
</dbReference>
<dbReference type="Pfam" id="PF14125">
    <property type="entry name" value="DUF4292"/>
    <property type="match status" value="1"/>
</dbReference>